<protein>
    <submittedName>
        <fullName evidence="1">Uncharacterized protein</fullName>
    </submittedName>
</protein>
<name>Q229L5_TETTS</name>
<dbReference type="GeneID" id="7831513"/>
<sequence length="119" mass="13991">MMKKIGKEYSDSNKSIEECEIESLTKKEVFEQLQISCDKEEFLCLNSNQIEIKDNLDLQLTQNENNSVQKTTIAGIKLKNKFNNILMKKSLQELSECQVPRNREIMSYKMNVNQNYLLY</sequence>
<organism evidence="1 2">
    <name type="scientific">Tetrahymena thermophila (strain SB210)</name>
    <dbReference type="NCBI Taxonomy" id="312017"/>
    <lineage>
        <taxon>Eukaryota</taxon>
        <taxon>Sar</taxon>
        <taxon>Alveolata</taxon>
        <taxon>Ciliophora</taxon>
        <taxon>Intramacronucleata</taxon>
        <taxon>Oligohymenophorea</taxon>
        <taxon>Hymenostomatida</taxon>
        <taxon>Tetrahymenina</taxon>
        <taxon>Tetrahymenidae</taxon>
        <taxon>Tetrahymena</taxon>
    </lineage>
</organism>
<accession>Q229L5</accession>
<dbReference type="EMBL" id="GG662457">
    <property type="protein sequence ID" value="EAR81986.1"/>
    <property type="molecule type" value="Genomic_DNA"/>
</dbReference>
<dbReference type="KEGG" id="tet:TTHERM_01388190"/>
<dbReference type="Proteomes" id="UP000009168">
    <property type="component" value="Unassembled WGS sequence"/>
</dbReference>
<gene>
    <name evidence="1" type="ORF">TTHERM_01388190</name>
</gene>
<evidence type="ECO:0000313" key="2">
    <source>
        <dbReference type="Proteomes" id="UP000009168"/>
    </source>
</evidence>
<dbReference type="AlphaFoldDB" id="Q229L5"/>
<proteinExistence type="predicted"/>
<dbReference type="HOGENOM" id="CLU_2066175_0_0_1"/>
<reference evidence="2" key="1">
    <citation type="journal article" date="2006" name="PLoS Biol.">
        <title>Macronuclear genome sequence of the ciliate Tetrahymena thermophila, a model eukaryote.</title>
        <authorList>
            <person name="Eisen J.A."/>
            <person name="Coyne R.S."/>
            <person name="Wu M."/>
            <person name="Wu D."/>
            <person name="Thiagarajan M."/>
            <person name="Wortman J.R."/>
            <person name="Badger J.H."/>
            <person name="Ren Q."/>
            <person name="Amedeo P."/>
            <person name="Jones K.M."/>
            <person name="Tallon L.J."/>
            <person name="Delcher A.L."/>
            <person name="Salzberg S.L."/>
            <person name="Silva J.C."/>
            <person name="Haas B.J."/>
            <person name="Majoros W.H."/>
            <person name="Farzad M."/>
            <person name="Carlton J.M."/>
            <person name="Smith R.K. Jr."/>
            <person name="Garg J."/>
            <person name="Pearlman R.E."/>
            <person name="Karrer K.M."/>
            <person name="Sun L."/>
            <person name="Manning G."/>
            <person name="Elde N.C."/>
            <person name="Turkewitz A.P."/>
            <person name="Asai D.J."/>
            <person name="Wilkes D.E."/>
            <person name="Wang Y."/>
            <person name="Cai H."/>
            <person name="Collins K."/>
            <person name="Stewart B.A."/>
            <person name="Lee S.R."/>
            <person name="Wilamowska K."/>
            <person name="Weinberg Z."/>
            <person name="Ruzzo W.L."/>
            <person name="Wloga D."/>
            <person name="Gaertig J."/>
            <person name="Frankel J."/>
            <person name="Tsao C.-C."/>
            <person name="Gorovsky M.A."/>
            <person name="Keeling P.J."/>
            <person name="Waller R.F."/>
            <person name="Patron N.J."/>
            <person name="Cherry J.M."/>
            <person name="Stover N.A."/>
            <person name="Krieger C.J."/>
            <person name="del Toro C."/>
            <person name="Ryder H.F."/>
            <person name="Williamson S.C."/>
            <person name="Barbeau R.A."/>
            <person name="Hamilton E.P."/>
            <person name="Orias E."/>
        </authorList>
    </citation>
    <scope>NUCLEOTIDE SEQUENCE [LARGE SCALE GENOMIC DNA]</scope>
    <source>
        <strain evidence="2">SB210</strain>
    </source>
</reference>
<keyword evidence="2" id="KW-1185">Reference proteome</keyword>
<dbReference type="InParanoid" id="Q229L5"/>
<evidence type="ECO:0000313" key="1">
    <source>
        <dbReference type="EMBL" id="EAR81986.1"/>
    </source>
</evidence>
<dbReference type="RefSeq" id="XP_001029649.1">
    <property type="nucleotide sequence ID" value="XM_001029649.1"/>
</dbReference>